<dbReference type="Gene3D" id="3.40.50.150">
    <property type="entry name" value="Vaccinia Virus protein VP39"/>
    <property type="match status" value="1"/>
</dbReference>
<dbReference type="Proteomes" id="UP000192936">
    <property type="component" value="Unassembled WGS sequence"/>
</dbReference>
<dbReference type="STRING" id="286727.SAMN02982917_2116"/>
<dbReference type="OrthoDB" id="9791837at2"/>
<evidence type="ECO:0000313" key="1">
    <source>
        <dbReference type="EMBL" id="SMF42343.1"/>
    </source>
</evidence>
<dbReference type="EMBL" id="FXAK01000004">
    <property type="protein sequence ID" value="SMF42343.1"/>
    <property type="molecule type" value="Genomic_DNA"/>
</dbReference>
<dbReference type="Pfam" id="PF13489">
    <property type="entry name" value="Methyltransf_23"/>
    <property type="match status" value="1"/>
</dbReference>
<protein>
    <recommendedName>
        <fullName evidence="3">Class I SAM-dependent methyltransferase</fullName>
    </recommendedName>
</protein>
<dbReference type="InterPro" id="IPR029063">
    <property type="entry name" value="SAM-dependent_MTases_sf"/>
</dbReference>
<accession>A0A1X7EYJ4</accession>
<organism evidence="1 2">
    <name type="scientific">Azospirillum oryzae</name>
    <dbReference type="NCBI Taxonomy" id="286727"/>
    <lineage>
        <taxon>Bacteria</taxon>
        <taxon>Pseudomonadati</taxon>
        <taxon>Pseudomonadota</taxon>
        <taxon>Alphaproteobacteria</taxon>
        <taxon>Rhodospirillales</taxon>
        <taxon>Azospirillaceae</taxon>
        <taxon>Azospirillum</taxon>
    </lineage>
</organism>
<name>A0A1X7EYJ4_9PROT</name>
<dbReference type="AlphaFoldDB" id="A0A1X7EYJ4"/>
<evidence type="ECO:0008006" key="3">
    <source>
        <dbReference type="Google" id="ProtNLM"/>
    </source>
</evidence>
<sequence>MDQADQLDLLRLREDPATYEQAILQLQEDAAQDSAARFILESCYLEADRAGAFARFRKSREMTAIRRLMSILNVDLTMGVVEVGGGPGFLAEALAKDGGLNVALLEPNGEMVTGTGHLRAHCPDTLTLWNDLSAWHADVARYGLLVTRNCIHHFPNISFVAATLRQKLIDGAIWFAVREWYADTSQELYQQLKTHPLSQRFGLYEWPFPARHYVEAIEIAGFELLAVVPAGYDGDCLCSYAEAPPDAETSARTQAFDALLGSCPQETVDRFWSAQGSRGKPTKWSPYLRPQVLVFRRRSI</sequence>
<evidence type="ECO:0000313" key="2">
    <source>
        <dbReference type="Proteomes" id="UP000192936"/>
    </source>
</evidence>
<dbReference type="RefSeq" id="WP_143266496.1">
    <property type="nucleotide sequence ID" value="NZ_FXAK01000004.1"/>
</dbReference>
<proteinExistence type="predicted"/>
<dbReference type="SUPFAM" id="SSF53335">
    <property type="entry name" value="S-adenosyl-L-methionine-dependent methyltransferases"/>
    <property type="match status" value="1"/>
</dbReference>
<reference evidence="1 2" key="1">
    <citation type="submission" date="2017-04" db="EMBL/GenBank/DDBJ databases">
        <authorList>
            <person name="Afonso C.L."/>
            <person name="Miller P.J."/>
            <person name="Scott M.A."/>
            <person name="Spackman E."/>
            <person name="Goraichik I."/>
            <person name="Dimitrov K.M."/>
            <person name="Suarez D.L."/>
            <person name="Swayne D.E."/>
        </authorList>
    </citation>
    <scope>NUCLEOTIDE SEQUENCE [LARGE SCALE GENOMIC DNA]</scope>
    <source>
        <strain evidence="1 2">A2P</strain>
    </source>
</reference>
<gene>
    <name evidence="1" type="ORF">SAMN02982917_2116</name>
</gene>